<proteinExistence type="predicted"/>
<reference evidence="2 3" key="1">
    <citation type="journal article" date="2019" name="Sci. Rep.">
        <title>Orb-weaving spider Araneus ventricosus genome elucidates the spidroin gene catalogue.</title>
        <authorList>
            <person name="Kono N."/>
            <person name="Nakamura H."/>
            <person name="Ohtoshi R."/>
            <person name="Moran D.A.P."/>
            <person name="Shinohara A."/>
            <person name="Yoshida Y."/>
            <person name="Fujiwara M."/>
            <person name="Mori M."/>
            <person name="Tomita M."/>
            <person name="Arakawa K."/>
        </authorList>
    </citation>
    <scope>NUCLEOTIDE SEQUENCE [LARGE SCALE GENOMIC DNA]</scope>
</reference>
<evidence type="ECO:0000256" key="1">
    <source>
        <dbReference type="SAM" id="MobiDB-lite"/>
    </source>
</evidence>
<dbReference type="EMBL" id="BGPR01002625">
    <property type="protein sequence ID" value="GBM76483.1"/>
    <property type="molecule type" value="Genomic_DNA"/>
</dbReference>
<gene>
    <name evidence="2" type="ORF">AVEN_233086_1</name>
</gene>
<feature type="compositionally biased region" description="Basic and acidic residues" evidence="1">
    <location>
        <begin position="83"/>
        <end position="99"/>
    </location>
</feature>
<name>A0A4Y2IFH2_ARAVE</name>
<evidence type="ECO:0000313" key="2">
    <source>
        <dbReference type="EMBL" id="GBM76483.1"/>
    </source>
</evidence>
<comment type="caution">
    <text evidence="2">The sequence shown here is derived from an EMBL/GenBank/DDBJ whole genome shotgun (WGS) entry which is preliminary data.</text>
</comment>
<sequence length="125" mass="14210">MGEYRVCGQCEPVFAPKQEEKNVPAHTDSFFVCLFPPLSQRFRRIEEEKVSFSPPEKLHPSLKTSHTSTFYFSISLKSQTSARDGRGKKREDRPKRGGDAVHVNKHWHPSAPASPKSDDSLTARR</sequence>
<keyword evidence="3" id="KW-1185">Reference proteome</keyword>
<protein>
    <submittedName>
        <fullName evidence="2">Uncharacterized protein</fullName>
    </submittedName>
</protein>
<dbReference type="Proteomes" id="UP000499080">
    <property type="component" value="Unassembled WGS sequence"/>
</dbReference>
<organism evidence="2 3">
    <name type="scientific">Araneus ventricosus</name>
    <name type="common">Orbweaver spider</name>
    <name type="synonym">Epeira ventricosa</name>
    <dbReference type="NCBI Taxonomy" id="182803"/>
    <lineage>
        <taxon>Eukaryota</taxon>
        <taxon>Metazoa</taxon>
        <taxon>Ecdysozoa</taxon>
        <taxon>Arthropoda</taxon>
        <taxon>Chelicerata</taxon>
        <taxon>Arachnida</taxon>
        <taxon>Araneae</taxon>
        <taxon>Araneomorphae</taxon>
        <taxon>Entelegynae</taxon>
        <taxon>Araneoidea</taxon>
        <taxon>Araneidae</taxon>
        <taxon>Araneus</taxon>
    </lineage>
</organism>
<dbReference type="AlphaFoldDB" id="A0A4Y2IFH2"/>
<feature type="compositionally biased region" description="Basic and acidic residues" evidence="1">
    <location>
        <begin position="116"/>
        <end position="125"/>
    </location>
</feature>
<accession>A0A4Y2IFH2</accession>
<feature type="region of interest" description="Disordered" evidence="1">
    <location>
        <begin position="79"/>
        <end position="125"/>
    </location>
</feature>
<evidence type="ECO:0000313" key="3">
    <source>
        <dbReference type="Proteomes" id="UP000499080"/>
    </source>
</evidence>